<protein>
    <submittedName>
        <fullName evidence="10">DedA family protein</fullName>
    </submittedName>
</protein>
<name>A0ABW2HKU1_9ACTN</name>
<evidence type="ECO:0000256" key="2">
    <source>
        <dbReference type="ARBA" id="ARBA00010792"/>
    </source>
</evidence>
<feature type="transmembrane region" description="Helical" evidence="8">
    <location>
        <begin position="290"/>
        <end position="310"/>
    </location>
</feature>
<proteinExistence type="inferred from homology"/>
<reference evidence="11" key="1">
    <citation type="journal article" date="2019" name="Int. J. Syst. Evol. Microbiol.">
        <title>The Global Catalogue of Microorganisms (GCM) 10K type strain sequencing project: providing services to taxonomists for standard genome sequencing and annotation.</title>
        <authorList>
            <consortium name="The Broad Institute Genomics Platform"/>
            <consortium name="The Broad Institute Genome Sequencing Center for Infectious Disease"/>
            <person name="Wu L."/>
            <person name="Ma J."/>
        </authorList>
    </citation>
    <scope>NUCLEOTIDE SEQUENCE [LARGE SCALE GENOMIC DNA]</scope>
    <source>
        <strain evidence="11">XZYJT-10</strain>
    </source>
</reference>
<comment type="similarity">
    <text evidence="2">Belongs to the DedA family.</text>
</comment>
<evidence type="ECO:0000256" key="4">
    <source>
        <dbReference type="ARBA" id="ARBA00022692"/>
    </source>
</evidence>
<gene>
    <name evidence="10" type="ORF">ACFQS1_05950</name>
</gene>
<evidence type="ECO:0000313" key="10">
    <source>
        <dbReference type="EMBL" id="MFC7273514.1"/>
    </source>
</evidence>
<feature type="transmembrane region" description="Helical" evidence="8">
    <location>
        <begin position="234"/>
        <end position="256"/>
    </location>
</feature>
<evidence type="ECO:0000259" key="9">
    <source>
        <dbReference type="Pfam" id="PF09335"/>
    </source>
</evidence>
<comment type="caution">
    <text evidence="10">The sequence shown here is derived from an EMBL/GenBank/DDBJ whole genome shotgun (WGS) entry which is preliminary data.</text>
</comment>
<feature type="transmembrane region" description="Helical" evidence="8">
    <location>
        <begin position="408"/>
        <end position="428"/>
    </location>
</feature>
<evidence type="ECO:0000256" key="8">
    <source>
        <dbReference type="SAM" id="Phobius"/>
    </source>
</evidence>
<evidence type="ECO:0000256" key="7">
    <source>
        <dbReference type="SAM" id="MobiDB-lite"/>
    </source>
</evidence>
<organism evidence="10 11">
    <name type="scientific">Paractinoplanes rhizophilus</name>
    <dbReference type="NCBI Taxonomy" id="1416877"/>
    <lineage>
        <taxon>Bacteria</taxon>
        <taxon>Bacillati</taxon>
        <taxon>Actinomycetota</taxon>
        <taxon>Actinomycetes</taxon>
        <taxon>Micromonosporales</taxon>
        <taxon>Micromonosporaceae</taxon>
        <taxon>Paractinoplanes</taxon>
    </lineage>
</organism>
<keyword evidence="11" id="KW-1185">Reference proteome</keyword>
<keyword evidence="6 8" id="KW-0472">Membrane</keyword>
<dbReference type="PANTHER" id="PTHR30353:SF15">
    <property type="entry name" value="INNER MEMBRANE PROTEIN YABI"/>
    <property type="match status" value="1"/>
</dbReference>
<dbReference type="InterPro" id="IPR032816">
    <property type="entry name" value="VTT_dom"/>
</dbReference>
<feature type="region of interest" description="Disordered" evidence="7">
    <location>
        <begin position="458"/>
        <end position="479"/>
    </location>
</feature>
<dbReference type="Proteomes" id="UP001596548">
    <property type="component" value="Unassembled WGS sequence"/>
</dbReference>
<evidence type="ECO:0000313" key="11">
    <source>
        <dbReference type="Proteomes" id="UP001596548"/>
    </source>
</evidence>
<evidence type="ECO:0000256" key="1">
    <source>
        <dbReference type="ARBA" id="ARBA00004651"/>
    </source>
</evidence>
<accession>A0ABW2HKU1</accession>
<feature type="transmembrane region" description="Helical" evidence="8">
    <location>
        <begin position="54"/>
        <end position="74"/>
    </location>
</feature>
<comment type="subcellular location">
    <subcellularLocation>
        <location evidence="1">Cell membrane</location>
        <topology evidence="1">Multi-pass membrane protein</topology>
    </subcellularLocation>
</comment>
<feature type="transmembrane region" description="Helical" evidence="8">
    <location>
        <begin position="12"/>
        <end position="34"/>
    </location>
</feature>
<dbReference type="Pfam" id="PF09335">
    <property type="entry name" value="VTT_dom"/>
    <property type="match status" value="1"/>
</dbReference>
<feature type="transmembrane region" description="Helical" evidence="8">
    <location>
        <begin position="434"/>
        <end position="452"/>
    </location>
</feature>
<dbReference type="PANTHER" id="PTHR30353">
    <property type="entry name" value="INNER MEMBRANE PROTEIN DEDA-RELATED"/>
    <property type="match status" value="1"/>
</dbReference>
<evidence type="ECO:0000256" key="6">
    <source>
        <dbReference type="ARBA" id="ARBA00023136"/>
    </source>
</evidence>
<evidence type="ECO:0000256" key="3">
    <source>
        <dbReference type="ARBA" id="ARBA00022475"/>
    </source>
</evidence>
<keyword evidence="4 8" id="KW-0812">Transmembrane</keyword>
<dbReference type="InterPro" id="IPR032818">
    <property type="entry name" value="DedA-like"/>
</dbReference>
<feature type="transmembrane region" description="Helical" evidence="8">
    <location>
        <begin position="374"/>
        <end position="396"/>
    </location>
</feature>
<feature type="transmembrane region" description="Helical" evidence="8">
    <location>
        <begin position="177"/>
        <end position="196"/>
    </location>
</feature>
<dbReference type="EMBL" id="JBHTBJ010000003">
    <property type="protein sequence ID" value="MFC7273514.1"/>
    <property type="molecule type" value="Genomic_DNA"/>
</dbReference>
<sequence>MLNDLLGGLPPILVYVVVGALVAAESAFVAGLVLPAATALIALGLLANAGTVPIGPALVVAVAAGLIGGTAAFHSGRRRGPRLRTGRLGQRVGEKRWDRAERLFARHGGRAVFLGQWIVGARTLVPRLAAVNGVPYRRFAVWHTPAAALWALWMVGASYLAGASYDLLVARAGRAGGAVAVLAVLVVVLMLLGRWLGRHPRPFYSLANARLRLRWRPRRVTLWRGRDAGPVVELGLGAGLLFGLAALLVLVVPTVVRFSGLADADVTITDWARGQWTSDGYLFALDTATLADPAVLFGIAAAVSLGRWWFRRRRGAREGLITAVGPVLPIAVLAAAFALTTAPAWESWRAPSSVVFPAAGEFDGSIPFDRAGPMATMAAGHTAQLAGAVGLLAWMLSANLPWKWRVTVWTAAAIYVVVFAGSWVYLGWSRTSETVAAVLIGAAWAALNAAIWSGPRARGERTAPASESEQEMGTTPDDHRLCAATRAGRDRVEAGGA</sequence>
<dbReference type="RefSeq" id="WP_378965080.1">
    <property type="nucleotide sequence ID" value="NZ_JBHTBJ010000003.1"/>
</dbReference>
<feature type="domain" description="VTT" evidence="9">
    <location>
        <begin position="35"/>
        <end position="159"/>
    </location>
</feature>
<dbReference type="Gene3D" id="1.20.144.10">
    <property type="entry name" value="Phosphatidic acid phosphatase type 2/haloperoxidase"/>
    <property type="match status" value="1"/>
</dbReference>
<keyword evidence="3" id="KW-1003">Cell membrane</keyword>
<keyword evidence="5 8" id="KW-1133">Transmembrane helix</keyword>
<evidence type="ECO:0000256" key="5">
    <source>
        <dbReference type="ARBA" id="ARBA00022989"/>
    </source>
</evidence>
<feature type="transmembrane region" description="Helical" evidence="8">
    <location>
        <begin position="322"/>
        <end position="345"/>
    </location>
</feature>
<feature type="transmembrane region" description="Helical" evidence="8">
    <location>
        <begin position="147"/>
        <end position="165"/>
    </location>
</feature>